<organism evidence="1 2">
    <name type="scientific">Sphingorhabdus lacus</name>
    <dbReference type="NCBI Taxonomy" id="392610"/>
    <lineage>
        <taxon>Bacteria</taxon>
        <taxon>Pseudomonadati</taxon>
        <taxon>Pseudomonadota</taxon>
        <taxon>Alphaproteobacteria</taxon>
        <taxon>Sphingomonadales</taxon>
        <taxon>Sphingomonadaceae</taxon>
        <taxon>Sphingorhabdus</taxon>
    </lineage>
</organism>
<protein>
    <submittedName>
        <fullName evidence="1">Uncharacterized protein</fullName>
    </submittedName>
</protein>
<dbReference type="AlphaFoldDB" id="A0A6I6L546"/>
<gene>
    <name evidence="1" type="ORF">EUU25_00270</name>
</gene>
<dbReference type="RefSeq" id="WP_158897487.1">
    <property type="nucleotide sequence ID" value="NZ_CP035733.1"/>
</dbReference>
<dbReference type="KEGG" id="slaa:EUU25_00270"/>
<proteinExistence type="predicted"/>
<evidence type="ECO:0000313" key="2">
    <source>
        <dbReference type="Proteomes" id="UP000428803"/>
    </source>
</evidence>
<dbReference type="Proteomes" id="UP000428803">
    <property type="component" value="Chromosome"/>
</dbReference>
<dbReference type="EMBL" id="CP035733">
    <property type="protein sequence ID" value="QGY79187.1"/>
    <property type="molecule type" value="Genomic_DNA"/>
</dbReference>
<dbReference type="OrthoDB" id="6400609at2"/>
<name>A0A6I6L546_9SPHN</name>
<accession>A0A6I6L546</accession>
<evidence type="ECO:0000313" key="1">
    <source>
        <dbReference type="EMBL" id="QGY79187.1"/>
    </source>
</evidence>
<sequence>MISSAQFASSHHSFWSDCFPALENYVRVINAGGYERSFNELSWPIAPLRSALVSEVAFCMRRHPSLTISDAFSEAKIRLANLPGVPVDDQQLSSDEAKAATDLAHRIGIMAQRIAGNNIPLQYDPLFSGCGLLNHSRGDIRTTDVIIEVKSVDRTFRSTDFRQLITYIFQDRSTGSSTIKKLAILNARRGIFFGAQLSDFVSDTSGSNFTDIQNKFFAAVGSGGASR</sequence>
<keyword evidence="2" id="KW-1185">Reference proteome</keyword>
<reference evidence="2" key="1">
    <citation type="submission" date="2019-01" db="EMBL/GenBank/DDBJ databases">
        <title>Sphingorhabdus lacus sp.nov., isolated from an oligotrophic freshwater lake.</title>
        <authorList>
            <person name="Park M."/>
        </authorList>
    </citation>
    <scope>NUCLEOTIDE SEQUENCE [LARGE SCALE GENOMIC DNA]</scope>
    <source>
        <strain evidence="2">IMCC1753</strain>
    </source>
</reference>